<sequence length="278" mass="30263">MLRVEVHGMLHDWFDVERMGDFVRSASFSRRPCGRTSRATSRSPRSGRPFSTTTACWPPQDIDFVRAVSRVAPKLYVYDMQAMQETAHLRARTAEELRAIGEELGQFWQHFGACGGLAAPAGTAPAPAHMPAAARSRRLCRPTAAKRRHRTRPARGWAGPVPAAQTGGVHRYAAPKLQQLQRLRHALDAGARGPHELPGRRAPRRGPRRRRGGARGGARRRVGATGIRGLAGDGHDGGRAAGPPRSSRWARARPLRRRQRLGGACSGGGRRAPHGLPG</sequence>
<keyword evidence="3" id="KW-1185">Reference proteome</keyword>
<organism evidence="2 3">
    <name type="scientific">Prorocentrum cordatum</name>
    <dbReference type="NCBI Taxonomy" id="2364126"/>
    <lineage>
        <taxon>Eukaryota</taxon>
        <taxon>Sar</taxon>
        <taxon>Alveolata</taxon>
        <taxon>Dinophyceae</taxon>
        <taxon>Prorocentrales</taxon>
        <taxon>Prorocentraceae</taxon>
        <taxon>Prorocentrum</taxon>
    </lineage>
</organism>
<gene>
    <name evidence="2" type="ORF">PCOR1329_LOCUS65995</name>
</gene>
<dbReference type="EMBL" id="CAUYUJ010018482">
    <property type="protein sequence ID" value="CAK0883913.1"/>
    <property type="molecule type" value="Genomic_DNA"/>
</dbReference>
<proteinExistence type="predicted"/>
<name>A0ABN9WC75_9DINO</name>
<evidence type="ECO:0000256" key="1">
    <source>
        <dbReference type="SAM" id="MobiDB-lite"/>
    </source>
</evidence>
<evidence type="ECO:0000313" key="3">
    <source>
        <dbReference type="Proteomes" id="UP001189429"/>
    </source>
</evidence>
<dbReference type="Proteomes" id="UP001189429">
    <property type="component" value="Unassembled WGS sequence"/>
</dbReference>
<feature type="compositionally biased region" description="Low complexity" evidence="1">
    <location>
        <begin position="34"/>
        <end position="49"/>
    </location>
</feature>
<feature type="compositionally biased region" description="Basic residues" evidence="1">
    <location>
        <begin position="201"/>
        <end position="222"/>
    </location>
</feature>
<comment type="caution">
    <text evidence="2">The sequence shown here is derived from an EMBL/GenBank/DDBJ whole genome shotgun (WGS) entry which is preliminary data.</text>
</comment>
<feature type="region of interest" description="Disordered" evidence="1">
    <location>
        <begin position="189"/>
        <end position="278"/>
    </location>
</feature>
<feature type="compositionally biased region" description="Basic residues" evidence="1">
    <location>
        <begin position="248"/>
        <end position="260"/>
    </location>
</feature>
<evidence type="ECO:0000313" key="2">
    <source>
        <dbReference type="EMBL" id="CAK0883913.1"/>
    </source>
</evidence>
<feature type="region of interest" description="Disordered" evidence="1">
    <location>
        <begin position="31"/>
        <end position="52"/>
    </location>
</feature>
<protein>
    <submittedName>
        <fullName evidence="2">Uncharacterized protein</fullName>
    </submittedName>
</protein>
<accession>A0ABN9WC75</accession>
<reference evidence="2" key="1">
    <citation type="submission" date="2023-10" db="EMBL/GenBank/DDBJ databases">
        <authorList>
            <person name="Chen Y."/>
            <person name="Shah S."/>
            <person name="Dougan E. K."/>
            <person name="Thang M."/>
            <person name="Chan C."/>
        </authorList>
    </citation>
    <scope>NUCLEOTIDE SEQUENCE [LARGE SCALE GENOMIC DNA]</scope>
</reference>